<dbReference type="EMBL" id="BAAANN010000023">
    <property type="protein sequence ID" value="GAA1973132.1"/>
    <property type="molecule type" value="Genomic_DNA"/>
</dbReference>
<dbReference type="PROSITE" id="PS50977">
    <property type="entry name" value="HTH_TETR_2"/>
    <property type="match status" value="1"/>
</dbReference>
<keyword evidence="1" id="KW-0678">Repressor</keyword>
<dbReference type="Gene3D" id="1.10.357.10">
    <property type="entry name" value="Tetracycline Repressor, domain 2"/>
    <property type="match status" value="1"/>
</dbReference>
<keyword evidence="4" id="KW-0804">Transcription</keyword>
<dbReference type="Pfam" id="PF00440">
    <property type="entry name" value="TetR_N"/>
    <property type="match status" value="1"/>
</dbReference>
<dbReference type="PANTHER" id="PTHR30055">
    <property type="entry name" value="HTH-TYPE TRANSCRIPTIONAL REGULATOR RUTR"/>
    <property type="match status" value="1"/>
</dbReference>
<dbReference type="PRINTS" id="PR00455">
    <property type="entry name" value="HTHTETR"/>
</dbReference>
<evidence type="ECO:0000256" key="1">
    <source>
        <dbReference type="ARBA" id="ARBA00022491"/>
    </source>
</evidence>
<dbReference type="SUPFAM" id="SSF48498">
    <property type="entry name" value="Tetracyclin repressor-like, C-terminal domain"/>
    <property type="match status" value="1"/>
</dbReference>
<comment type="caution">
    <text evidence="7">The sequence shown here is derived from an EMBL/GenBank/DDBJ whole genome shotgun (WGS) entry which is preliminary data.</text>
</comment>
<accession>A0ABN2RQH3</accession>
<dbReference type="InterPro" id="IPR039538">
    <property type="entry name" value="BetI_C"/>
</dbReference>
<feature type="domain" description="HTH tetR-type" evidence="6">
    <location>
        <begin position="10"/>
        <end position="70"/>
    </location>
</feature>
<keyword evidence="2" id="KW-0805">Transcription regulation</keyword>
<dbReference type="SUPFAM" id="SSF46689">
    <property type="entry name" value="Homeodomain-like"/>
    <property type="match status" value="1"/>
</dbReference>
<dbReference type="PANTHER" id="PTHR30055:SF229">
    <property type="entry name" value="HTH-TYPE TRANSCRIPTIONAL REPRESSOR RV1474C"/>
    <property type="match status" value="1"/>
</dbReference>
<organism evidence="7 8">
    <name type="scientific">Amycolatopsis minnesotensis</name>
    <dbReference type="NCBI Taxonomy" id="337894"/>
    <lineage>
        <taxon>Bacteria</taxon>
        <taxon>Bacillati</taxon>
        <taxon>Actinomycetota</taxon>
        <taxon>Actinomycetes</taxon>
        <taxon>Pseudonocardiales</taxon>
        <taxon>Pseudonocardiaceae</taxon>
        <taxon>Amycolatopsis</taxon>
    </lineage>
</organism>
<sequence>MPRITAERRAANRSQIVAAARRCFSRDGFHQTSMPDIAAEAGVSVGAPYRYFAGKEEIILEIAGDAFRVMFDPVERLVDTADDVTVADLVAAAIDPVSGDVAVDRSGQAVPVGELLRCAVQAWGELLRHQGLRKQAEAGFEHVRGRIADALRNGQRAGSVPADLDPDRGARVVMALLHGFVLQYTAFGLDDTAGFTRDVRIALSDAGLLR</sequence>
<dbReference type="InterPro" id="IPR050109">
    <property type="entry name" value="HTH-type_TetR-like_transc_reg"/>
</dbReference>
<dbReference type="InterPro" id="IPR036271">
    <property type="entry name" value="Tet_transcr_reg_TetR-rel_C_sf"/>
</dbReference>
<evidence type="ECO:0000256" key="4">
    <source>
        <dbReference type="ARBA" id="ARBA00023163"/>
    </source>
</evidence>
<keyword evidence="8" id="KW-1185">Reference proteome</keyword>
<protein>
    <recommendedName>
        <fullName evidence="6">HTH tetR-type domain-containing protein</fullName>
    </recommendedName>
</protein>
<evidence type="ECO:0000313" key="7">
    <source>
        <dbReference type="EMBL" id="GAA1973132.1"/>
    </source>
</evidence>
<gene>
    <name evidence="7" type="ORF">GCM10009754_54870</name>
</gene>
<evidence type="ECO:0000256" key="5">
    <source>
        <dbReference type="PROSITE-ProRule" id="PRU00335"/>
    </source>
</evidence>
<dbReference type="RefSeq" id="WP_344424846.1">
    <property type="nucleotide sequence ID" value="NZ_BAAANN010000023.1"/>
</dbReference>
<dbReference type="InterPro" id="IPR009057">
    <property type="entry name" value="Homeodomain-like_sf"/>
</dbReference>
<dbReference type="InterPro" id="IPR001647">
    <property type="entry name" value="HTH_TetR"/>
</dbReference>
<evidence type="ECO:0000313" key="8">
    <source>
        <dbReference type="Proteomes" id="UP001501116"/>
    </source>
</evidence>
<dbReference type="Proteomes" id="UP001501116">
    <property type="component" value="Unassembled WGS sequence"/>
</dbReference>
<evidence type="ECO:0000259" key="6">
    <source>
        <dbReference type="PROSITE" id="PS50977"/>
    </source>
</evidence>
<evidence type="ECO:0000256" key="2">
    <source>
        <dbReference type="ARBA" id="ARBA00023015"/>
    </source>
</evidence>
<feature type="DNA-binding region" description="H-T-H motif" evidence="5">
    <location>
        <begin position="33"/>
        <end position="52"/>
    </location>
</feature>
<name>A0ABN2RQH3_9PSEU</name>
<dbReference type="Pfam" id="PF13977">
    <property type="entry name" value="TetR_C_6"/>
    <property type="match status" value="1"/>
</dbReference>
<evidence type="ECO:0000256" key="3">
    <source>
        <dbReference type="ARBA" id="ARBA00023125"/>
    </source>
</evidence>
<proteinExistence type="predicted"/>
<reference evidence="7 8" key="1">
    <citation type="journal article" date="2019" name="Int. J. Syst. Evol. Microbiol.">
        <title>The Global Catalogue of Microorganisms (GCM) 10K type strain sequencing project: providing services to taxonomists for standard genome sequencing and annotation.</title>
        <authorList>
            <consortium name="The Broad Institute Genomics Platform"/>
            <consortium name="The Broad Institute Genome Sequencing Center for Infectious Disease"/>
            <person name="Wu L."/>
            <person name="Ma J."/>
        </authorList>
    </citation>
    <scope>NUCLEOTIDE SEQUENCE [LARGE SCALE GENOMIC DNA]</scope>
    <source>
        <strain evidence="7 8">JCM 14545</strain>
    </source>
</reference>
<keyword evidence="3 5" id="KW-0238">DNA-binding</keyword>